<dbReference type="Pfam" id="PF02445">
    <property type="entry name" value="NadA"/>
    <property type="match status" value="1"/>
</dbReference>
<dbReference type="NCBIfam" id="NF006885">
    <property type="entry name" value="PRK09375.2-6"/>
    <property type="match status" value="1"/>
</dbReference>
<dbReference type="PANTHER" id="PTHR30573:SF0">
    <property type="entry name" value="QUINOLINATE SYNTHASE, CHLOROPLASTIC"/>
    <property type="match status" value="1"/>
</dbReference>
<dbReference type="RefSeq" id="WP_120947595.1">
    <property type="nucleotide sequence ID" value="NZ_QXQP01000005.1"/>
</dbReference>
<proteinExistence type="predicted"/>
<dbReference type="GO" id="GO:0008987">
    <property type="term" value="F:quinolinate synthetase A activity"/>
    <property type="evidence" value="ECO:0007669"/>
    <property type="project" value="UniProtKB-UniRule"/>
</dbReference>
<comment type="pathway">
    <text evidence="2">Cofactor biosynthesis; NAD(+) biosynthesis; quinolinate from iminoaspartate: step 1/1.</text>
</comment>
<evidence type="ECO:0000313" key="12">
    <source>
        <dbReference type="Proteomes" id="UP000319322"/>
    </source>
</evidence>
<dbReference type="SUPFAM" id="SSF142754">
    <property type="entry name" value="NadA-like"/>
    <property type="match status" value="1"/>
</dbReference>
<reference evidence="11" key="2">
    <citation type="submission" date="2019-07" db="EMBL/GenBank/DDBJ databases">
        <authorList>
            <person name="Papic B."/>
        </authorList>
    </citation>
    <scope>NUCLEOTIDE SEQUENCE [LARGE SCALE GENOMIC DNA]</scope>
    <source>
        <strain evidence="11">L8b</strain>
    </source>
</reference>
<keyword evidence="6" id="KW-0808">Transferase</keyword>
<dbReference type="GO" id="GO:0046872">
    <property type="term" value="F:metal ion binding"/>
    <property type="evidence" value="ECO:0007669"/>
    <property type="project" value="UniProtKB-KW"/>
</dbReference>
<keyword evidence="7" id="KW-0479">Metal-binding</keyword>
<dbReference type="InterPro" id="IPR003473">
    <property type="entry name" value="NadA"/>
</dbReference>
<dbReference type="PANTHER" id="PTHR30573">
    <property type="entry name" value="QUINOLINATE SYNTHETASE A"/>
    <property type="match status" value="1"/>
</dbReference>
<gene>
    <name evidence="11" type="primary">nadA</name>
    <name evidence="11" type="ORF">FNE76_03600</name>
</gene>
<dbReference type="GO" id="GO:0034628">
    <property type="term" value="P:'de novo' NAD+ biosynthetic process from L-aspartate"/>
    <property type="evidence" value="ECO:0007669"/>
    <property type="project" value="TreeGrafter"/>
</dbReference>
<keyword evidence="4" id="KW-0004">4Fe-4S</keyword>
<dbReference type="AlphaFoldDB" id="A0A553UZE3"/>
<comment type="caution">
    <text evidence="11">The sequence shown here is derived from an EMBL/GenBank/DDBJ whole genome shotgun (WGS) entry which is preliminary data.</text>
</comment>
<evidence type="ECO:0000313" key="11">
    <source>
        <dbReference type="EMBL" id="TSA85568.1"/>
    </source>
</evidence>
<dbReference type="GO" id="GO:0005829">
    <property type="term" value="C:cytosol"/>
    <property type="evidence" value="ECO:0007669"/>
    <property type="project" value="TreeGrafter"/>
</dbReference>
<dbReference type="UniPathway" id="UPA00253">
    <property type="reaction ID" value="UER00327"/>
</dbReference>
<keyword evidence="8" id="KW-0408">Iron</keyword>
<sequence length="329" mass="36415">MQDLAQSVQKLLGDLDALLVAHFYQKDEIIALAQITGDSLELARRASASPQNLIVFCGVGFMGESVKILAPQKEVIMPKLACCSMARMIDSSYFDQSMQMLQRLGIHDVLPITYINSSAGVKAKVGAMGGLVCTSANASKIFDYAQKKGQKIFFLPDRCLGMNLARAHNLKSALLGLDSPEQILRADVICYNGFCAVHQLFKPSDVAFFREKYPDILVVVHPECDPSVVELADFVGSTSQIIQFVRSLPLEQKVAVGTEFNLVKRLRAQNTYVLSSTLPECPTMNETTLGDLFEVLKAYKNHRAYNRIEVDTEVAKWAKVALDRMLELS</sequence>
<dbReference type="Proteomes" id="UP000319322">
    <property type="component" value="Unassembled WGS sequence"/>
</dbReference>
<evidence type="ECO:0000256" key="2">
    <source>
        <dbReference type="ARBA" id="ARBA00005065"/>
    </source>
</evidence>
<keyword evidence="5" id="KW-0662">Pyridine nucleotide biosynthesis</keyword>
<keyword evidence="9" id="KW-0411">Iron-sulfur</keyword>
<protein>
    <recommendedName>
        <fullName evidence="3 10">Quinolinate synthase</fullName>
        <ecNumber evidence="3 10">2.5.1.72</ecNumber>
    </recommendedName>
</protein>
<evidence type="ECO:0000256" key="6">
    <source>
        <dbReference type="ARBA" id="ARBA00022679"/>
    </source>
</evidence>
<comment type="cofactor">
    <cofactor evidence="1">
        <name>[4Fe-4S] cluster</name>
        <dbReference type="ChEBI" id="CHEBI:49883"/>
    </cofactor>
</comment>
<name>A0A553UZE3_9HELI</name>
<evidence type="ECO:0000256" key="3">
    <source>
        <dbReference type="ARBA" id="ARBA00012669"/>
    </source>
</evidence>
<evidence type="ECO:0000256" key="5">
    <source>
        <dbReference type="ARBA" id="ARBA00022642"/>
    </source>
</evidence>
<dbReference type="EC" id="2.5.1.72" evidence="3 10"/>
<keyword evidence="12" id="KW-1185">Reference proteome</keyword>
<evidence type="ECO:0000256" key="10">
    <source>
        <dbReference type="NCBIfam" id="TIGR00550"/>
    </source>
</evidence>
<evidence type="ECO:0000256" key="9">
    <source>
        <dbReference type="ARBA" id="ARBA00023014"/>
    </source>
</evidence>
<evidence type="ECO:0000256" key="1">
    <source>
        <dbReference type="ARBA" id="ARBA00001966"/>
    </source>
</evidence>
<dbReference type="GO" id="GO:0051539">
    <property type="term" value="F:4 iron, 4 sulfur cluster binding"/>
    <property type="evidence" value="ECO:0007669"/>
    <property type="project" value="UniProtKB-KW"/>
</dbReference>
<dbReference type="EMBL" id="VKGC01000006">
    <property type="protein sequence ID" value="TSA85568.1"/>
    <property type="molecule type" value="Genomic_DNA"/>
</dbReference>
<evidence type="ECO:0000256" key="8">
    <source>
        <dbReference type="ARBA" id="ARBA00023004"/>
    </source>
</evidence>
<reference evidence="11" key="1">
    <citation type="submission" date="2019-07" db="EMBL/GenBank/DDBJ databases">
        <title>Helicobacter labacensis sp. nov., Helicobacter mehlei sp. nov. and Helicobacter vulpis sp. nov., isolated from gastric mucosa of red fox (Vulpis vulpis).</title>
        <authorList>
            <person name="Kusar D."/>
            <person name="Gruntar I."/>
            <person name="Pate M."/>
            <person name="Zajc U."/>
            <person name="Ocepek M."/>
        </authorList>
    </citation>
    <scope>NUCLEOTIDE SEQUENCE [LARGE SCALE GENOMIC DNA]</scope>
    <source>
        <strain evidence="11">L8b</strain>
    </source>
</reference>
<dbReference type="NCBIfam" id="TIGR00550">
    <property type="entry name" value="nadA"/>
    <property type="match status" value="1"/>
</dbReference>
<accession>A0A553UZE3</accession>
<dbReference type="Gene3D" id="3.40.50.10800">
    <property type="entry name" value="NadA-like"/>
    <property type="match status" value="3"/>
</dbReference>
<dbReference type="OrthoDB" id="9801204at2"/>
<evidence type="ECO:0000256" key="7">
    <source>
        <dbReference type="ARBA" id="ARBA00022723"/>
    </source>
</evidence>
<organism evidence="11 12">
    <name type="scientific">Helicobacter mehlei</name>
    <dbReference type="NCBI Taxonomy" id="2316080"/>
    <lineage>
        <taxon>Bacteria</taxon>
        <taxon>Pseudomonadati</taxon>
        <taxon>Campylobacterota</taxon>
        <taxon>Epsilonproteobacteria</taxon>
        <taxon>Campylobacterales</taxon>
        <taxon>Helicobacteraceae</taxon>
        <taxon>Helicobacter</taxon>
    </lineage>
</organism>
<dbReference type="InterPro" id="IPR036094">
    <property type="entry name" value="NadA_sf"/>
</dbReference>
<evidence type="ECO:0000256" key="4">
    <source>
        <dbReference type="ARBA" id="ARBA00022485"/>
    </source>
</evidence>